<keyword evidence="1" id="KW-0175">Coiled coil</keyword>
<dbReference type="AlphaFoldDB" id="A0A951UJQ2"/>
<evidence type="ECO:0000313" key="5">
    <source>
        <dbReference type="Proteomes" id="UP000715781"/>
    </source>
</evidence>
<organism evidence="4 5">
    <name type="scientific">Mojavia pulchra JT2-VF2</name>
    <dbReference type="NCBI Taxonomy" id="287848"/>
    <lineage>
        <taxon>Bacteria</taxon>
        <taxon>Bacillati</taxon>
        <taxon>Cyanobacteriota</taxon>
        <taxon>Cyanophyceae</taxon>
        <taxon>Nostocales</taxon>
        <taxon>Nostocaceae</taxon>
    </lineage>
</organism>
<dbReference type="Pfam" id="PF08707">
    <property type="entry name" value="PriCT_2"/>
    <property type="match status" value="1"/>
</dbReference>
<dbReference type="GO" id="GO:0016817">
    <property type="term" value="F:hydrolase activity, acting on acid anhydrides"/>
    <property type="evidence" value="ECO:0007669"/>
    <property type="project" value="InterPro"/>
</dbReference>
<name>A0A951UJQ2_9NOST</name>
<feature type="domain" description="Primase C-terminal 2" evidence="3">
    <location>
        <begin position="270"/>
        <end position="344"/>
    </location>
</feature>
<feature type="region of interest" description="Disordered" evidence="2">
    <location>
        <begin position="530"/>
        <end position="551"/>
    </location>
</feature>
<reference evidence="4" key="2">
    <citation type="journal article" date="2022" name="Microbiol. Resour. Announc.">
        <title>Metagenome Sequencing to Explore Phylogenomics of Terrestrial Cyanobacteria.</title>
        <authorList>
            <person name="Ward R.D."/>
            <person name="Stajich J.E."/>
            <person name="Johansen J.R."/>
            <person name="Huntemann M."/>
            <person name="Clum A."/>
            <person name="Foster B."/>
            <person name="Foster B."/>
            <person name="Roux S."/>
            <person name="Palaniappan K."/>
            <person name="Varghese N."/>
            <person name="Mukherjee S."/>
            <person name="Reddy T.B.K."/>
            <person name="Daum C."/>
            <person name="Copeland A."/>
            <person name="Chen I.A."/>
            <person name="Ivanova N.N."/>
            <person name="Kyrpides N.C."/>
            <person name="Shapiro N."/>
            <person name="Eloe-Fadrosh E.A."/>
            <person name="Pietrasiak N."/>
        </authorList>
    </citation>
    <scope>NUCLEOTIDE SEQUENCE</scope>
    <source>
        <strain evidence="4">JT2-VF2</strain>
    </source>
</reference>
<evidence type="ECO:0000259" key="3">
    <source>
        <dbReference type="Pfam" id="PF08707"/>
    </source>
</evidence>
<evidence type="ECO:0000256" key="2">
    <source>
        <dbReference type="SAM" id="MobiDB-lite"/>
    </source>
</evidence>
<gene>
    <name evidence="4" type="ORF">KME32_34615</name>
</gene>
<evidence type="ECO:0000256" key="1">
    <source>
        <dbReference type="SAM" id="Coils"/>
    </source>
</evidence>
<dbReference type="Proteomes" id="UP000715781">
    <property type="component" value="Unassembled WGS sequence"/>
</dbReference>
<comment type="caution">
    <text evidence="4">The sequence shown here is derived from an EMBL/GenBank/DDBJ whole genome shotgun (WGS) entry which is preliminary data.</text>
</comment>
<dbReference type="InterPro" id="IPR014819">
    <property type="entry name" value="PriCT_2"/>
</dbReference>
<protein>
    <submittedName>
        <fullName evidence="4">PriCT-2 domain-containing protein</fullName>
    </submittedName>
</protein>
<reference evidence="4" key="1">
    <citation type="submission" date="2021-05" db="EMBL/GenBank/DDBJ databases">
        <authorList>
            <person name="Pietrasiak N."/>
            <person name="Ward R."/>
            <person name="Stajich J.E."/>
            <person name="Kurbessoian T."/>
        </authorList>
    </citation>
    <scope>NUCLEOTIDE SEQUENCE</scope>
    <source>
        <strain evidence="4">JT2-VF2</strain>
    </source>
</reference>
<feature type="coiled-coil region" evidence="1">
    <location>
        <begin position="230"/>
        <end position="257"/>
    </location>
</feature>
<proteinExistence type="predicted"/>
<accession>A0A951UJQ2</accession>
<dbReference type="EMBL" id="JAHHHN010000060">
    <property type="protein sequence ID" value="MBW4566118.1"/>
    <property type="molecule type" value="Genomic_DNA"/>
</dbReference>
<sequence>MSPLQQFNNSVLAQSAAQSETFSAANTELEPVVGSKIKFAFNATGSNKDWDFKKLSANFQDTEGTLADVQQRIKAGHAICAGLLGGKWRSKANVIGSHWLLLDIDNSDVARDAEGKPIKDSNGNSIKVYKHQLTLEEALAHPFIQKHCALLYTTASHKPDWHKFRLIFLLPQYVEGADTVEACTRSLMQQLPHDPACKDASRVFYGNTDAEFLIVNPEATLPTEWVSSAIAIAHKEREEYQQRIKEIESRRQQFREISDVEGWDTEQLISSALSFIPPRTPGSGNYDECRQVLMALVNHYGPTDAEIIAEKWSPSIPGTTWNIRAKIRSFRRGGISIGTLFHIAKQYGFRFPQRQYEPYQRDQGLISREQWELGRVREDLTEFKNLLKQAIASGTALRAIAPFISAAKGFSAPPAPKPEPEITAAFRQVIVYKQGNIPHRSEFTGVGNLYIECQPDEHIAAWVEAISKGWTQILDNSHPGLGKSHNAGQLTATLFGIEKLIYQDANHRNPSTLPIETNFVDLPVRHNGLKIDPTRTTPMGDPFQLRPKAGETPDTIGNCHRSYLFEGFRDKNFVSLDFEESSISPICNGCPLQNQCRFAIGFGFGFRYLKRSAIQNFSQIRAHPDSTPVTLTNAAGIPFTVGRIWEEAGTLIQPVREIQVKLKDFDTTAAQLATGLPPEQWSKLQPVLQFLRSLLTQDIKPDSRYGFDDAALRAVLPEFPQDLDVEGIRKILEPNLDFLIDLDSLDIQADQQLSKSAAARFAAKRVVKDSARIAGKDFLELPNYWLPDFLEAWKGEGFLACKWGVVSIYRPNTKHQDLALSAQFNIYLDATTTPEQLKYKLGYHEPVLIIEQSRPDYSNLTVVNVTGLGKLSKNRSNSLTARVNALKETFLKLHKRLGIIEWKSLAQEAIDRIEYGHFVDGRGVNRFSDADAIASFGIPYQNIGTLAAHFQVMTGFKVNLEDKDSIFQKYLIQMVRAEIIQEIGRLRAHRRPGEKLTFYFCADYDLSFLLTELPGVKLEVVDASEFCIEAGSRSQQTGHAIVNAFTHLWQSHQKIGQKAIANIVNISQEWVSRFTKRWGGWRSFKKILLLLLDSLYSDSNKNLTDLSDDERWFAREYFPMLITESESSKEDALKHIAEVATSVTNTEMQRILHSCTPAVRADLLMIILRCLPTEVYLDLSQVSVFASVQTNCNSTVTL</sequence>
<evidence type="ECO:0000313" key="4">
    <source>
        <dbReference type="EMBL" id="MBW4566118.1"/>
    </source>
</evidence>